<dbReference type="AlphaFoldDB" id="A0A0B7BX96"/>
<proteinExistence type="predicted"/>
<keyword evidence="1" id="KW-0175">Coiled coil</keyword>
<feature type="non-terminal residue" evidence="2">
    <location>
        <position position="1"/>
    </location>
</feature>
<evidence type="ECO:0000313" key="2">
    <source>
        <dbReference type="EMBL" id="CEK97583.1"/>
    </source>
</evidence>
<feature type="non-terminal residue" evidence="2">
    <location>
        <position position="78"/>
    </location>
</feature>
<reference evidence="2" key="1">
    <citation type="submission" date="2014-12" db="EMBL/GenBank/DDBJ databases">
        <title>Insight into the proteome of Arion vulgaris.</title>
        <authorList>
            <person name="Aradska J."/>
            <person name="Bulat T."/>
            <person name="Smidak R."/>
            <person name="Sarate P."/>
            <person name="Gangsoo J."/>
            <person name="Sialana F."/>
            <person name="Bilban M."/>
            <person name="Lubec G."/>
        </authorList>
    </citation>
    <scope>NUCLEOTIDE SEQUENCE</scope>
    <source>
        <tissue evidence="2">Skin</tissue>
    </source>
</reference>
<sequence length="78" mass="9175">LQNNFTESFKESSLEDKRSDLQQVKDKLHNLSVETDQKNQIIENLKLELKSSKEMAETKQNEVEKLNNVVEEIKKENQ</sequence>
<protein>
    <submittedName>
        <fullName evidence="2">Uncharacterized protein</fullName>
    </submittedName>
</protein>
<feature type="coiled-coil region" evidence="1">
    <location>
        <begin position="14"/>
        <end position="76"/>
    </location>
</feature>
<organism evidence="2">
    <name type="scientific">Arion vulgaris</name>
    <dbReference type="NCBI Taxonomy" id="1028688"/>
    <lineage>
        <taxon>Eukaryota</taxon>
        <taxon>Metazoa</taxon>
        <taxon>Spiralia</taxon>
        <taxon>Lophotrochozoa</taxon>
        <taxon>Mollusca</taxon>
        <taxon>Gastropoda</taxon>
        <taxon>Heterobranchia</taxon>
        <taxon>Euthyneura</taxon>
        <taxon>Panpulmonata</taxon>
        <taxon>Eupulmonata</taxon>
        <taxon>Stylommatophora</taxon>
        <taxon>Helicina</taxon>
        <taxon>Arionoidea</taxon>
        <taxon>Arionidae</taxon>
        <taxon>Arion</taxon>
    </lineage>
</organism>
<gene>
    <name evidence="2" type="primary">ORF216263</name>
</gene>
<accession>A0A0B7BX96</accession>
<dbReference type="EMBL" id="HACG01050718">
    <property type="protein sequence ID" value="CEK97583.1"/>
    <property type="molecule type" value="Transcribed_RNA"/>
</dbReference>
<evidence type="ECO:0000256" key="1">
    <source>
        <dbReference type="SAM" id="Coils"/>
    </source>
</evidence>
<name>A0A0B7BX96_9EUPU</name>